<keyword evidence="7 20" id="KW-0812">Transmembrane</keyword>
<feature type="domain" description="HMA" evidence="21">
    <location>
        <begin position="2"/>
        <end position="68"/>
    </location>
</feature>
<evidence type="ECO:0000256" key="13">
    <source>
        <dbReference type="ARBA" id="ARBA00022967"/>
    </source>
</evidence>
<evidence type="ECO:0000256" key="1">
    <source>
        <dbReference type="ARBA" id="ARBA00004651"/>
    </source>
</evidence>
<dbReference type="SUPFAM" id="SSF81653">
    <property type="entry name" value="Calcium ATPase, transduction domain A"/>
    <property type="match status" value="1"/>
</dbReference>
<accession>A0A1G2BL16</accession>
<dbReference type="InterPro" id="IPR059000">
    <property type="entry name" value="ATPase_P-type_domA"/>
</dbReference>
<dbReference type="FunFam" id="2.70.150.10:FF:000020">
    <property type="entry name" value="Copper-exporting P-type ATPase A"/>
    <property type="match status" value="1"/>
</dbReference>
<dbReference type="InterPro" id="IPR018303">
    <property type="entry name" value="ATPase_P-typ_P_site"/>
</dbReference>
<evidence type="ECO:0000256" key="15">
    <source>
        <dbReference type="ARBA" id="ARBA00023008"/>
    </source>
</evidence>
<dbReference type="InterPro" id="IPR023298">
    <property type="entry name" value="ATPase_P-typ_TM_dom_sf"/>
</dbReference>
<evidence type="ECO:0000256" key="16">
    <source>
        <dbReference type="ARBA" id="ARBA00023065"/>
    </source>
</evidence>
<dbReference type="PRINTS" id="PR00119">
    <property type="entry name" value="CATATPASE"/>
</dbReference>
<keyword evidence="5 20" id="KW-1003">Cell membrane</keyword>
<dbReference type="PROSITE" id="PS50846">
    <property type="entry name" value="HMA_2"/>
    <property type="match status" value="1"/>
</dbReference>
<evidence type="ECO:0000259" key="21">
    <source>
        <dbReference type="PROSITE" id="PS50846"/>
    </source>
</evidence>
<dbReference type="PROSITE" id="PS00154">
    <property type="entry name" value="ATPASE_E1_E2"/>
    <property type="match status" value="1"/>
</dbReference>
<dbReference type="SFLD" id="SFLDG00002">
    <property type="entry name" value="C1.7:_P-type_atpase_like"/>
    <property type="match status" value="1"/>
</dbReference>
<evidence type="ECO:0000256" key="19">
    <source>
        <dbReference type="ARBA" id="ARBA00049289"/>
    </source>
</evidence>
<keyword evidence="14 20" id="KW-1133">Transmembrane helix</keyword>
<keyword evidence="10" id="KW-0187">Copper transport</keyword>
<dbReference type="GO" id="GO:0043682">
    <property type="term" value="F:P-type divalent copper transporter activity"/>
    <property type="evidence" value="ECO:0007669"/>
    <property type="project" value="TreeGrafter"/>
</dbReference>
<keyword evidence="17 20" id="KW-0472">Membrane</keyword>
<feature type="transmembrane region" description="Helical" evidence="20">
    <location>
        <begin position="115"/>
        <end position="138"/>
    </location>
</feature>
<dbReference type="SFLD" id="SFLDS00003">
    <property type="entry name" value="Haloacid_Dehalogenase"/>
    <property type="match status" value="1"/>
</dbReference>
<evidence type="ECO:0000256" key="14">
    <source>
        <dbReference type="ARBA" id="ARBA00022989"/>
    </source>
</evidence>
<evidence type="ECO:0000256" key="18">
    <source>
        <dbReference type="ARBA" id="ARBA00033239"/>
    </source>
</evidence>
<dbReference type="NCBIfam" id="TIGR01511">
    <property type="entry name" value="ATPase-IB1_Cu"/>
    <property type="match status" value="1"/>
</dbReference>
<feature type="transmembrane region" description="Helical" evidence="20">
    <location>
        <begin position="158"/>
        <end position="176"/>
    </location>
</feature>
<evidence type="ECO:0000313" key="22">
    <source>
        <dbReference type="EMBL" id="OGY88990.1"/>
    </source>
</evidence>
<keyword evidence="8 20" id="KW-0479">Metal-binding</keyword>
<proteinExistence type="inferred from homology"/>
<keyword evidence="12" id="KW-0460">Magnesium</keyword>
<dbReference type="GO" id="GO:0005524">
    <property type="term" value="F:ATP binding"/>
    <property type="evidence" value="ECO:0007669"/>
    <property type="project" value="UniProtKB-UniRule"/>
</dbReference>
<dbReference type="SUPFAM" id="SSF55008">
    <property type="entry name" value="HMA, heavy metal-associated domain"/>
    <property type="match status" value="1"/>
</dbReference>
<keyword evidence="13" id="KW-1278">Translocase</keyword>
<feature type="transmembrane region" description="Helical" evidence="20">
    <location>
        <begin position="91"/>
        <end position="109"/>
    </location>
</feature>
<feature type="transmembrane region" description="Helical" evidence="20">
    <location>
        <begin position="368"/>
        <end position="393"/>
    </location>
</feature>
<dbReference type="SFLD" id="SFLDF00027">
    <property type="entry name" value="p-type_atpase"/>
    <property type="match status" value="1"/>
</dbReference>
<evidence type="ECO:0000256" key="12">
    <source>
        <dbReference type="ARBA" id="ARBA00022842"/>
    </source>
</evidence>
<keyword evidence="15" id="KW-0186">Copper</keyword>
<dbReference type="AlphaFoldDB" id="A0A1G2BL16"/>
<dbReference type="InterPro" id="IPR036163">
    <property type="entry name" value="HMA_dom_sf"/>
</dbReference>
<gene>
    <name evidence="22" type="ORF">A2677_02095</name>
</gene>
<dbReference type="Pfam" id="PF00122">
    <property type="entry name" value="E1-E2_ATPase"/>
    <property type="match status" value="1"/>
</dbReference>
<evidence type="ECO:0000256" key="8">
    <source>
        <dbReference type="ARBA" id="ARBA00022723"/>
    </source>
</evidence>
<reference evidence="22 23" key="1">
    <citation type="journal article" date="2016" name="Nat. Commun.">
        <title>Thousands of microbial genomes shed light on interconnected biogeochemical processes in an aquifer system.</title>
        <authorList>
            <person name="Anantharaman K."/>
            <person name="Brown C.T."/>
            <person name="Hug L.A."/>
            <person name="Sharon I."/>
            <person name="Castelle C.J."/>
            <person name="Probst A.J."/>
            <person name="Thomas B.C."/>
            <person name="Singh A."/>
            <person name="Wilkins M.J."/>
            <person name="Karaoz U."/>
            <person name="Brodie E.L."/>
            <person name="Williams K.H."/>
            <person name="Hubbard S.S."/>
            <person name="Banfield J.F."/>
        </authorList>
    </citation>
    <scope>NUCLEOTIDE SEQUENCE [LARGE SCALE GENOMIC DNA]</scope>
</reference>
<dbReference type="Gene3D" id="3.40.1110.10">
    <property type="entry name" value="Calcium-transporting ATPase, cytoplasmic domain N"/>
    <property type="match status" value="1"/>
</dbReference>
<evidence type="ECO:0000256" key="20">
    <source>
        <dbReference type="RuleBase" id="RU362081"/>
    </source>
</evidence>
<organism evidence="22 23">
    <name type="scientific">Candidatus Komeilibacteria bacterium RIFCSPHIGHO2_01_FULL_52_14</name>
    <dbReference type="NCBI Taxonomy" id="1798549"/>
    <lineage>
        <taxon>Bacteria</taxon>
        <taxon>Candidatus Komeiliibacteriota</taxon>
    </lineage>
</organism>
<feature type="transmembrane region" description="Helical" evidence="20">
    <location>
        <begin position="699"/>
        <end position="717"/>
    </location>
</feature>
<feature type="transmembrane region" description="Helical" evidence="20">
    <location>
        <begin position="337"/>
        <end position="356"/>
    </location>
</feature>
<dbReference type="Proteomes" id="UP000177817">
    <property type="component" value="Unassembled WGS sequence"/>
</dbReference>
<dbReference type="GO" id="GO:0005886">
    <property type="term" value="C:plasma membrane"/>
    <property type="evidence" value="ECO:0007669"/>
    <property type="project" value="UniProtKB-SubCell"/>
</dbReference>
<feature type="transmembrane region" description="Helical" evidence="20">
    <location>
        <begin position="182"/>
        <end position="200"/>
    </location>
</feature>
<dbReference type="InterPro" id="IPR027256">
    <property type="entry name" value="P-typ_ATPase_IB"/>
</dbReference>
<dbReference type="InterPro" id="IPR001757">
    <property type="entry name" value="P_typ_ATPase"/>
</dbReference>
<dbReference type="Gene3D" id="3.30.70.100">
    <property type="match status" value="1"/>
</dbReference>
<feature type="transmembrane region" description="Helical" evidence="20">
    <location>
        <begin position="676"/>
        <end position="693"/>
    </location>
</feature>
<comment type="catalytic activity">
    <reaction evidence="19">
        <text>Cu(+)(in) + ATP + H2O = Cu(+)(out) + ADP + phosphate + H(+)</text>
        <dbReference type="Rhea" id="RHEA:25792"/>
        <dbReference type="ChEBI" id="CHEBI:15377"/>
        <dbReference type="ChEBI" id="CHEBI:15378"/>
        <dbReference type="ChEBI" id="CHEBI:30616"/>
        <dbReference type="ChEBI" id="CHEBI:43474"/>
        <dbReference type="ChEBI" id="CHEBI:49552"/>
        <dbReference type="ChEBI" id="CHEBI:456216"/>
        <dbReference type="EC" id="7.2.2.8"/>
    </reaction>
</comment>
<dbReference type="Pfam" id="PF00403">
    <property type="entry name" value="HMA"/>
    <property type="match status" value="1"/>
</dbReference>
<dbReference type="EC" id="7.2.2.8" evidence="3"/>
<dbReference type="EMBL" id="MHKK01000046">
    <property type="protein sequence ID" value="OGY88990.1"/>
    <property type="molecule type" value="Genomic_DNA"/>
</dbReference>
<dbReference type="Pfam" id="PF00702">
    <property type="entry name" value="Hydrolase"/>
    <property type="match status" value="1"/>
</dbReference>
<dbReference type="CDD" id="cd02094">
    <property type="entry name" value="P-type_ATPase_Cu-like"/>
    <property type="match status" value="1"/>
</dbReference>
<dbReference type="FunFam" id="3.40.50.1000:FF:000144">
    <property type="entry name" value="copper-transporting ATPase 1 isoform X2"/>
    <property type="match status" value="1"/>
</dbReference>
<sequence>MQKTTFTIVGMHCASCVLRNERSLQKLPGVASASVNYALNNATVEYDETKVPEHALHHAVEKNGYKVVAHQSAHEHRQESMKEIAVIRNRAFISLALAAPVLVLAMGGIEFPSEVAGMNVSMLLQAVVSSVVILFFGWEFHVGMIKQLKIFSSDMNTLISLGTLATLALSWWSLVWGDKTHLYFETGAVITALILLGRYFEAKSRGQASEAIEKLMQLGAKTAHKVIDGTEHDVPVEEVVVGDVLLVKPGEKMPVDGIVIDGTSSVDESMLTGESMPVGKKTGDDLYGATININGALHMRARKVGQDTVLAQIVRVVADAQSKKAPIQKLADRISSIFVPVVLVIAVITAVVWYMITGEWSQSIIPAIAVLVIACPCALGLATPTAIMVGTGLGAKRGILIKNGEALEKGKKIDVMVFDKTGTLTEGKPRVTDTMPLAPGVSAEDVLARAASLEKLSEHPLGTAIVAAASGNNLTLKAVENFESIAGKGLRGKVGDIVYCIGSPRFIAEQGVAIKNADTHITRFESEAKTVVALAGNKSLIGLIAIADTVKEDAKRAVEGLAAIGIRSRMITGDNQKTAHAIARQAGIEEVIAEVLPQDKARKVKELQEQGLAVGFVGDGINDAPALAQANLGIAMGTGTDIAIEAGDMVLVKGSPLKAVEALKLSRRTFSIIKQNLFWAFFYNIAAIPLAAAGLLNPIIAAAAMAFSSVSVVLNSLRIKRASGM</sequence>
<evidence type="ECO:0000256" key="11">
    <source>
        <dbReference type="ARBA" id="ARBA00022840"/>
    </source>
</evidence>
<dbReference type="PANTHER" id="PTHR43520:SF8">
    <property type="entry name" value="P-TYPE CU(+) TRANSPORTER"/>
    <property type="match status" value="1"/>
</dbReference>
<dbReference type="SUPFAM" id="SSF56784">
    <property type="entry name" value="HAD-like"/>
    <property type="match status" value="1"/>
</dbReference>
<evidence type="ECO:0000256" key="9">
    <source>
        <dbReference type="ARBA" id="ARBA00022741"/>
    </source>
</evidence>
<dbReference type="InterPro" id="IPR044492">
    <property type="entry name" value="P_typ_ATPase_HD_dom"/>
</dbReference>
<dbReference type="InterPro" id="IPR006121">
    <property type="entry name" value="HMA_dom"/>
</dbReference>
<keyword evidence="4" id="KW-0813">Transport</keyword>
<evidence type="ECO:0000256" key="2">
    <source>
        <dbReference type="ARBA" id="ARBA00006024"/>
    </source>
</evidence>
<dbReference type="PANTHER" id="PTHR43520">
    <property type="entry name" value="ATP7, ISOFORM B"/>
    <property type="match status" value="1"/>
</dbReference>
<keyword evidence="16" id="KW-0406">Ion transport</keyword>
<keyword evidence="11 20" id="KW-0067">ATP-binding</keyword>
<dbReference type="GO" id="GO:0016887">
    <property type="term" value="F:ATP hydrolysis activity"/>
    <property type="evidence" value="ECO:0007669"/>
    <property type="project" value="InterPro"/>
</dbReference>
<dbReference type="Gene3D" id="2.70.150.10">
    <property type="entry name" value="Calcium-transporting ATPase, cytoplasmic transduction domain A"/>
    <property type="match status" value="1"/>
</dbReference>
<keyword evidence="9 20" id="KW-0547">Nucleotide-binding</keyword>
<dbReference type="InterPro" id="IPR008250">
    <property type="entry name" value="ATPase_P-typ_transduc_dom_A_sf"/>
</dbReference>
<protein>
    <recommendedName>
        <fullName evidence="3">P-type Cu(+) transporter</fullName>
        <ecNumber evidence="3">7.2.2.8</ecNumber>
    </recommendedName>
    <alternativeName>
        <fullName evidence="18">Cu(+)-exporting ATPase</fullName>
    </alternativeName>
</protein>
<evidence type="ECO:0000256" key="17">
    <source>
        <dbReference type="ARBA" id="ARBA00023136"/>
    </source>
</evidence>
<name>A0A1G2BL16_9BACT</name>
<dbReference type="PRINTS" id="PR00943">
    <property type="entry name" value="CUATPASE"/>
</dbReference>
<evidence type="ECO:0000256" key="7">
    <source>
        <dbReference type="ARBA" id="ARBA00022692"/>
    </source>
</evidence>
<dbReference type="NCBIfam" id="TIGR01494">
    <property type="entry name" value="ATPase_P-type"/>
    <property type="match status" value="1"/>
</dbReference>
<dbReference type="CDD" id="cd00371">
    <property type="entry name" value="HMA"/>
    <property type="match status" value="1"/>
</dbReference>
<dbReference type="SUPFAM" id="SSF81665">
    <property type="entry name" value="Calcium ATPase, transmembrane domain M"/>
    <property type="match status" value="1"/>
</dbReference>
<evidence type="ECO:0000313" key="23">
    <source>
        <dbReference type="Proteomes" id="UP000177817"/>
    </source>
</evidence>
<dbReference type="GO" id="GO:0140581">
    <property type="term" value="F:P-type monovalent copper transporter activity"/>
    <property type="evidence" value="ECO:0007669"/>
    <property type="project" value="UniProtKB-EC"/>
</dbReference>
<dbReference type="NCBIfam" id="TIGR01525">
    <property type="entry name" value="ATPase-IB_hvy"/>
    <property type="match status" value="1"/>
</dbReference>
<evidence type="ECO:0000256" key="6">
    <source>
        <dbReference type="ARBA" id="ARBA00022553"/>
    </source>
</evidence>
<dbReference type="InterPro" id="IPR023299">
    <property type="entry name" value="ATPase_P-typ_cyto_dom_N"/>
</dbReference>
<dbReference type="Gene3D" id="3.40.50.1000">
    <property type="entry name" value="HAD superfamily/HAD-like"/>
    <property type="match status" value="1"/>
</dbReference>
<comment type="subcellular location">
    <subcellularLocation>
        <location evidence="1">Cell membrane</location>
        <topology evidence="1">Multi-pass membrane protein</topology>
    </subcellularLocation>
</comment>
<evidence type="ECO:0000256" key="4">
    <source>
        <dbReference type="ARBA" id="ARBA00022448"/>
    </source>
</evidence>
<evidence type="ECO:0000256" key="3">
    <source>
        <dbReference type="ARBA" id="ARBA00012517"/>
    </source>
</evidence>
<evidence type="ECO:0000256" key="10">
    <source>
        <dbReference type="ARBA" id="ARBA00022796"/>
    </source>
</evidence>
<evidence type="ECO:0000256" key="5">
    <source>
        <dbReference type="ARBA" id="ARBA00022475"/>
    </source>
</evidence>
<dbReference type="InterPro" id="IPR036412">
    <property type="entry name" value="HAD-like_sf"/>
</dbReference>
<dbReference type="FunFam" id="3.30.70.100:FF:000005">
    <property type="entry name" value="Copper-exporting P-type ATPase A"/>
    <property type="match status" value="1"/>
</dbReference>
<dbReference type="GO" id="GO:0055070">
    <property type="term" value="P:copper ion homeostasis"/>
    <property type="evidence" value="ECO:0007669"/>
    <property type="project" value="TreeGrafter"/>
</dbReference>
<dbReference type="InterPro" id="IPR023214">
    <property type="entry name" value="HAD_sf"/>
</dbReference>
<comment type="caution">
    <text evidence="22">The sequence shown here is derived from an EMBL/GenBank/DDBJ whole genome shotgun (WGS) entry which is preliminary data.</text>
</comment>
<keyword evidence="6" id="KW-0597">Phosphoprotein</keyword>
<dbReference type="GO" id="GO:0005507">
    <property type="term" value="F:copper ion binding"/>
    <property type="evidence" value="ECO:0007669"/>
    <property type="project" value="TreeGrafter"/>
</dbReference>
<comment type="similarity">
    <text evidence="2 20">Belongs to the cation transport ATPase (P-type) (TC 3.A.3) family. Type IB subfamily.</text>
</comment>